<evidence type="ECO:0000313" key="1">
    <source>
        <dbReference type="EMBL" id="OMO66797.1"/>
    </source>
</evidence>
<dbReference type="AlphaFoldDB" id="A0A1R3H8Z7"/>
<sequence>MAHRQQFNPGLHRNKFEPMPLRILAAT</sequence>
<reference evidence="1 2" key="1">
    <citation type="submission" date="2013-09" db="EMBL/GenBank/DDBJ databases">
        <title>Corchorus capsularis genome sequencing.</title>
        <authorList>
            <person name="Alam M."/>
            <person name="Haque M.S."/>
            <person name="Islam M.S."/>
            <person name="Emdad E.M."/>
            <person name="Islam M.M."/>
            <person name="Ahmed B."/>
            <person name="Halim A."/>
            <person name="Hossen Q.M.M."/>
            <person name="Hossain M.Z."/>
            <person name="Ahmed R."/>
            <person name="Khan M.M."/>
            <person name="Islam R."/>
            <person name="Rashid M.M."/>
            <person name="Khan S.A."/>
            <person name="Rahman M.S."/>
            <person name="Alam M."/>
        </authorList>
    </citation>
    <scope>NUCLEOTIDE SEQUENCE [LARGE SCALE GENOMIC DNA]</scope>
    <source>
        <strain evidence="2">cv. CVL-1</strain>
        <tissue evidence="1">Whole seedling</tissue>
    </source>
</reference>
<dbReference type="Proteomes" id="UP000188268">
    <property type="component" value="Unassembled WGS sequence"/>
</dbReference>
<proteinExistence type="predicted"/>
<evidence type="ECO:0000313" key="2">
    <source>
        <dbReference type="Proteomes" id="UP000188268"/>
    </source>
</evidence>
<dbReference type="EMBL" id="AWWV01012495">
    <property type="protein sequence ID" value="OMO66797.1"/>
    <property type="molecule type" value="Genomic_DNA"/>
</dbReference>
<gene>
    <name evidence="1" type="ORF">CCACVL1_20986</name>
</gene>
<name>A0A1R3H8Z7_COCAP</name>
<organism evidence="1 2">
    <name type="scientific">Corchorus capsularis</name>
    <name type="common">Jute</name>
    <dbReference type="NCBI Taxonomy" id="210143"/>
    <lineage>
        <taxon>Eukaryota</taxon>
        <taxon>Viridiplantae</taxon>
        <taxon>Streptophyta</taxon>
        <taxon>Embryophyta</taxon>
        <taxon>Tracheophyta</taxon>
        <taxon>Spermatophyta</taxon>
        <taxon>Magnoliopsida</taxon>
        <taxon>eudicotyledons</taxon>
        <taxon>Gunneridae</taxon>
        <taxon>Pentapetalae</taxon>
        <taxon>rosids</taxon>
        <taxon>malvids</taxon>
        <taxon>Malvales</taxon>
        <taxon>Malvaceae</taxon>
        <taxon>Grewioideae</taxon>
        <taxon>Apeibeae</taxon>
        <taxon>Corchorus</taxon>
    </lineage>
</organism>
<dbReference type="Gramene" id="OMO66797">
    <property type="protein sequence ID" value="OMO66797"/>
    <property type="gene ID" value="CCACVL1_20986"/>
</dbReference>
<accession>A0A1R3H8Z7</accession>
<protein>
    <submittedName>
        <fullName evidence="1">Uncharacterized protein</fullName>
    </submittedName>
</protein>
<comment type="caution">
    <text evidence="1">The sequence shown here is derived from an EMBL/GenBank/DDBJ whole genome shotgun (WGS) entry which is preliminary data.</text>
</comment>
<keyword evidence="2" id="KW-1185">Reference proteome</keyword>